<reference evidence="1 2" key="1">
    <citation type="journal article" date="2021" name="Plant Biotechnol. J.">
        <title>Multi-omics assisted identification of the key and species-specific regulatory components of drought-tolerant mechanisms in Gossypium stocksii.</title>
        <authorList>
            <person name="Yu D."/>
            <person name="Ke L."/>
            <person name="Zhang D."/>
            <person name="Wu Y."/>
            <person name="Sun Y."/>
            <person name="Mei J."/>
            <person name="Sun J."/>
            <person name="Sun Y."/>
        </authorList>
    </citation>
    <scope>NUCLEOTIDE SEQUENCE [LARGE SCALE GENOMIC DNA]</scope>
    <source>
        <strain evidence="2">cv. E1</strain>
        <tissue evidence="1">Leaf</tissue>
    </source>
</reference>
<feature type="non-terminal residue" evidence="1">
    <location>
        <position position="79"/>
    </location>
</feature>
<dbReference type="AlphaFoldDB" id="A0A9D3W9X3"/>
<organism evidence="1 2">
    <name type="scientific">Gossypium stocksii</name>
    <dbReference type="NCBI Taxonomy" id="47602"/>
    <lineage>
        <taxon>Eukaryota</taxon>
        <taxon>Viridiplantae</taxon>
        <taxon>Streptophyta</taxon>
        <taxon>Embryophyta</taxon>
        <taxon>Tracheophyta</taxon>
        <taxon>Spermatophyta</taxon>
        <taxon>Magnoliopsida</taxon>
        <taxon>eudicotyledons</taxon>
        <taxon>Gunneridae</taxon>
        <taxon>Pentapetalae</taxon>
        <taxon>rosids</taxon>
        <taxon>malvids</taxon>
        <taxon>Malvales</taxon>
        <taxon>Malvaceae</taxon>
        <taxon>Malvoideae</taxon>
        <taxon>Gossypium</taxon>
    </lineage>
</organism>
<comment type="caution">
    <text evidence="1">The sequence shown here is derived from an EMBL/GenBank/DDBJ whole genome shotgun (WGS) entry which is preliminary data.</text>
</comment>
<evidence type="ECO:0000313" key="1">
    <source>
        <dbReference type="EMBL" id="KAH1115627.1"/>
    </source>
</evidence>
<protein>
    <submittedName>
        <fullName evidence="1">Uncharacterized protein</fullName>
    </submittedName>
</protein>
<dbReference type="OrthoDB" id="1640012at2759"/>
<dbReference type="EMBL" id="JAIQCV010000003">
    <property type="protein sequence ID" value="KAH1115627.1"/>
    <property type="molecule type" value="Genomic_DNA"/>
</dbReference>
<name>A0A9D3W9X3_9ROSI</name>
<dbReference type="Proteomes" id="UP000828251">
    <property type="component" value="Unassembled WGS sequence"/>
</dbReference>
<keyword evidence="2" id="KW-1185">Reference proteome</keyword>
<feature type="non-terminal residue" evidence="1">
    <location>
        <position position="1"/>
    </location>
</feature>
<evidence type="ECO:0000313" key="2">
    <source>
        <dbReference type="Proteomes" id="UP000828251"/>
    </source>
</evidence>
<gene>
    <name evidence="1" type="ORF">J1N35_009005</name>
</gene>
<proteinExistence type="predicted"/>
<accession>A0A9D3W9X3</accession>
<sequence>VEAKESLIAEELANFVKVKKELVGIKLMLEKFNTRSNKLNEILTARKKEPIKGGLGFVDKGKAVMESPIVFVKASSLKE</sequence>